<comment type="caution">
    <text evidence="1">The sequence shown here is derived from an EMBL/GenBank/DDBJ whole genome shotgun (WGS) entry which is preliminary data.</text>
</comment>
<reference evidence="1 2" key="1">
    <citation type="journal article" date="2022" name="Nat. Plants">
        <title>Genomes of leafy and leafless Platanthera orchids illuminate the evolution of mycoheterotrophy.</title>
        <authorList>
            <person name="Li M.H."/>
            <person name="Liu K.W."/>
            <person name="Li Z."/>
            <person name="Lu H.C."/>
            <person name="Ye Q.L."/>
            <person name="Zhang D."/>
            <person name="Wang J.Y."/>
            <person name="Li Y.F."/>
            <person name="Zhong Z.M."/>
            <person name="Liu X."/>
            <person name="Yu X."/>
            <person name="Liu D.K."/>
            <person name="Tu X.D."/>
            <person name="Liu B."/>
            <person name="Hao Y."/>
            <person name="Liao X.Y."/>
            <person name="Jiang Y.T."/>
            <person name="Sun W.H."/>
            <person name="Chen J."/>
            <person name="Chen Y.Q."/>
            <person name="Ai Y."/>
            <person name="Zhai J.W."/>
            <person name="Wu S.S."/>
            <person name="Zhou Z."/>
            <person name="Hsiao Y.Y."/>
            <person name="Wu W.L."/>
            <person name="Chen Y.Y."/>
            <person name="Lin Y.F."/>
            <person name="Hsu J.L."/>
            <person name="Li C.Y."/>
            <person name="Wang Z.W."/>
            <person name="Zhao X."/>
            <person name="Zhong W.Y."/>
            <person name="Ma X.K."/>
            <person name="Ma L."/>
            <person name="Huang J."/>
            <person name="Chen G.Z."/>
            <person name="Huang M.Z."/>
            <person name="Huang L."/>
            <person name="Peng D.H."/>
            <person name="Luo Y.B."/>
            <person name="Zou S.Q."/>
            <person name="Chen S.P."/>
            <person name="Lan S."/>
            <person name="Tsai W.C."/>
            <person name="Van de Peer Y."/>
            <person name="Liu Z.J."/>
        </authorList>
    </citation>
    <scope>NUCLEOTIDE SEQUENCE [LARGE SCALE GENOMIC DNA]</scope>
    <source>
        <strain evidence="1">Lor288</strain>
    </source>
</reference>
<name>A0ABR2N1F4_9ASPA</name>
<evidence type="ECO:0000313" key="2">
    <source>
        <dbReference type="Proteomes" id="UP001412067"/>
    </source>
</evidence>
<accession>A0ABR2N1F4</accession>
<proteinExistence type="predicted"/>
<dbReference type="EMBL" id="JBBWWR010000002">
    <property type="protein sequence ID" value="KAK8970330.1"/>
    <property type="molecule type" value="Genomic_DNA"/>
</dbReference>
<organism evidence="1 2">
    <name type="scientific">Platanthera guangdongensis</name>
    <dbReference type="NCBI Taxonomy" id="2320717"/>
    <lineage>
        <taxon>Eukaryota</taxon>
        <taxon>Viridiplantae</taxon>
        <taxon>Streptophyta</taxon>
        <taxon>Embryophyta</taxon>
        <taxon>Tracheophyta</taxon>
        <taxon>Spermatophyta</taxon>
        <taxon>Magnoliopsida</taxon>
        <taxon>Liliopsida</taxon>
        <taxon>Asparagales</taxon>
        <taxon>Orchidaceae</taxon>
        <taxon>Orchidoideae</taxon>
        <taxon>Orchideae</taxon>
        <taxon>Orchidinae</taxon>
        <taxon>Platanthera</taxon>
    </lineage>
</organism>
<gene>
    <name evidence="1" type="ORF">KSP40_PGU008617</name>
</gene>
<sequence>MQRLSRNHIGNPFLLSQRVSSSHHPRHCRASSNLCYSGRQPQGLSASGRHVVPLTKSTKNKNKSIPWVWNTVDWSSY</sequence>
<protein>
    <submittedName>
        <fullName evidence="1">Uncharacterized protein</fullName>
    </submittedName>
</protein>
<dbReference type="Proteomes" id="UP001412067">
    <property type="component" value="Unassembled WGS sequence"/>
</dbReference>
<keyword evidence="2" id="KW-1185">Reference proteome</keyword>
<evidence type="ECO:0000313" key="1">
    <source>
        <dbReference type="EMBL" id="KAK8970330.1"/>
    </source>
</evidence>